<comment type="caution">
    <text evidence="2">The sequence shown here is derived from an EMBL/GenBank/DDBJ whole genome shotgun (WGS) entry which is preliminary data.</text>
</comment>
<name>A0A853H004_9BURK</name>
<dbReference type="Proteomes" id="UP000554144">
    <property type="component" value="Unassembled WGS sequence"/>
</dbReference>
<evidence type="ECO:0000313" key="3">
    <source>
        <dbReference type="Proteomes" id="UP000554144"/>
    </source>
</evidence>
<proteinExistence type="predicted"/>
<dbReference type="GO" id="GO:0003677">
    <property type="term" value="F:DNA binding"/>
    <property type="evidence" value="ECO:0007669"/>
    <property type="project" value="UniProtKB-KW"/>
</dbReference>
<dbReference type="OrthoDB" id="9810009at2"/>
<organism evidence="2 3">
    <name type="scientific">Pollutimonas harenae</name>
    <dbReference type="NCBI Taxonomy" id="657015"/>
    <lineage>
        <taxon>Bacteria</taxon>
        <taxon>Pseudomonadati</taxon>
        <taxon>Pseudomonadota</taxon>
        <taxon>Betaproteobacteria</taxon>
        <taxon>Burkholderiales</taxon>
        <taxon>Alcaligenaceae</taxon>
        <taxon>Pollutimonas</taxon>
    </lineage>
</organism>
<reference evidence="2 3" key="1">
    <citation type="submission" date="2020-07" db="EMBL/GenBank/DDBJ databases">
        <title>Taxonomic revisions and descriptions of new bacterial species based on genomic comparisons in the high-G+C-content subgroup of the family Alcaligenaceae.</title>
        <authorList>
            <person name="Szabo A."/>
            <person name="Felfoldi T."/>
        </authorList>
    </citation>
    <scope>NUCLEOTIDE SEQUENCE [LARGE SCALE GENOMIC DNA]</scope>
    <source>
        <strain evidence="2 3">DSM 25667</strain>
    </source>
</reference>
<evidence type="ECO:0000313" key="2">
    <source>
        <dbReference type="EMBL" id="NYT85009.1"/>
    </source>
</evidence>
<keyword evidence="2" id="KW-0238">DNA-binding</keyword>
<dbReference type="InterPro" id="IPR037914">
    <property type="entry name" value="SpoVT-AbrB_sf"/>
</dbReference>
<dbReference type="EMBL" id="JACCEV010000001">
    <property type="protein sequence ID" value="NYT85009.1"/>
    <property type="molecule type" value="Genomic_DNA"/>
</dbReference>
<dbReference type="Gene3D" id="2.10.260.10">
    <property type="match status" value="1"/>
</dbReference>
<dbReference type="SUPFAM" id="SSF89447">
    <property type="entry name" value="AbrB/MazE/MraZ-like"/>
    <property type="match status" value="1"/>
</dbReference>
<feature type="region of interest" description="Disordered" evidence="1">
    <location>
        <begin position="69"/>
        <end position="88"/>
    </location>
</feature>
<evidence type="ECO:0000256" key="1">
    <source>
        <dbReference type="SAM" id="MobiDB-lite"/>
    </source>
</evidence>
<sequence>MTIPAPSSKPHVAKLFRNNGRRAVHIPAEFELPSVRVLIRREGARLIIEAMTGRRNIVELLDLWKKAEPLGPEDQFPDIADTPVSGAS</sequence>
<gene>
    <name evidence="2" type="ORF">H0A62_05275</name>
</gene>
<dbReference type="RefSeq" id="WP_130037558.1">
    <property type="nucleotide sequence ID" value="NZ_JACCEV010000001.1"/>
</dbReference>
<keyword evidence="3" id="KW-1185">Reference proteome</keyword>
<accession>A0A853H004</accession>
<dbReference type="AlphaFoldDB" id="A0A853H004"/>
<protein>
    <submittedName>
        <fullName evidence="2">AbrB/MazE/SpoVT family DNA-binding domain-containing protein</fullName>
    </submittedName>
</protein>